<feature type="region of interest" description="Disordered" evidence="1">
    <location>
        <begin position="1"/>
        <end position="86"/>
    </location>
</feature>
<evidence type="ECO:0000313" key="3">
    <source>
        <dbReference type="Proteomes" id="UP000094565"/>
    </source>
</evidence>
<feature type="compositionally biased region" description="Low complexity" evidence="1">
    <location>
        <begin position="138"/>
        <end position="162"/>
    </location>
</feature>
<evidence type="ECO:0000313" key="2">
    <source>
        <dbReference type="EMBL" id="ANZ78020.1"/>
    </source>
</evidence>
<name>A0A1B2JJ13_PICPA</name>
<evidence type="ECO:0000256" key="1">
    <source>
        <dbReference type="SAM" id="MobiDB-lite"/>
    </source>
</evidence>
<feature type="compositionally biased region" description="Low complexity" evidence="1">
    <location>
        <begin position="21"/>
        <end position="53"/>
    </location>
</feature>
<organism evidence="2 3">
    <name type="scientific">Komagataella pastoris</name>
    <name type="common">Yeast</name>
    <name type="synonym">Pichia pastoris</name>
    <dbReference type="NCBI Taxonomy" id="4922"/>
    <lineage>
        <taxon>Eukaryota</taxon>
        <taxon>Fungi</taxon>
        <taxon>Dikarya</taxon>
        <taxon>Ascomycota</taxon>
        <taxon>Saccharomycotina</taxon>
        <taxon>Pichiomycetes</taxon>
        <taxon>Pichiales</taxon>
        <taxon>Pichiaceae</taxon>
        <taxon>Komagataella</taxon>
    </lineage>
</organism>
<proteinExistence type="predicted"/>
<feature type="compositionally biased region" description="Basic and acidic residues" evidence="1">
    <location>
        <begin position="492"/>
        <end position="502"/>
    </location>
</feature>
<feature type="compositionally biased region" description="Low complexity" evidence="1">
    <location>
        <begin position="427"/>
        <end position="454"/>
    </location>
</feature>
<feature type="compositionally biased region" description="Polar residues" evidence="1">
    <location>
        <begin position="75"/>
        <end position="86"/>
    </location>
</feature>
<gene>
    <name evidence="2" type="ORF">ATY40_BA7504858</name>
</gene>
<feature type="compositionally biased region" description="Pro residues" evidence="1">
    <location>
        <begin position="54"/>
        <end position="70"/>
    </location>
</feature>
<dbReference type="Proteomes" id="UP000094565">
    <property type="component" value="Chromosome 4"/>
</dbReference>
<protein>
    <submittedName>
        <fullName evidence="2">BA75_04858T0</fullName>
    </submittedName>
</protein>
<feature type="compositionally biased region" description="Polar residues" evidence="1">
    <location>
        <begin position="470"/>
        <end position="491"/>
    </location>
</feature>
<reference evidence="2 3" key="1">
    <citation type="submission" date="2016-02" db="EMBL/GenBank/DDBJ databases">
        <title>Comparative genomic and transcriptomic foundation for Pichia pastoris.</title>
        <authorList>
            <person name="Love K.R."/>
            <person name="Shah K.A."/>
            <person name="Whittaker C.A."/>
            <person name="Wu J."/>
            <person name="Bartlett M.C."/>
            <person name="Ma D."/>
            <person name="Leeson R.L."/>
            <person name="Priest M."/>
            <person name="Young S.K."/>
            <person name="Love J.C."/>
        </authorList>
    </citation>
    <scope>NUCLEOTIDE SEQUENCE [LARGE SCALE GENOMIC DNA]</scope>
    <source>
        <strain evidence="2 3">ATCC 28485</strain>
    </source>
</reference>
<accession>A0A1B2JJ13</accession>
<dbReference type="AlphaFoldDB" id="A0A1B2JJ13"/>
<feature type="region of interest" description="Disordered" evidence="1">
    <location>
        <begin position="411"/>
        <end position="509"/>
    </location>
</feature>
<feature type="region of interest" description="Disordered" evidence="1">
    <location>
        <begin position="136"/>
        <end position="166"/>
    </location>
</feature>
<keyword evidence="3" id="KW-1185">Reference proteome</keyword>
<sequence>MNNDFPPDTMMGSFRFENPAQSQQQQQQQQQRQQGQGHQITSLPNQQFPQQQQHPPPHGHPYYGLPPPGQAPLYNGTTLPQSYATPPTFNGGFADLSGHNFQPSVIQGNVPLLNHQGSFQGSSMQNPIEIIERQRFEQQQQQQLHQQKSQQPQQDHLQSHYQGQSVNGPESLRPLDFYYPKSQTTSVVNKRPIQPEVIDLVSKKPKQENKAPSSSTLYPPFKLWLDQYRVKQRVQYSENELKILLLKLGRDNEKSKTIQFLAGIFNEMTAVDYKYKAILVDNIFSYFPWAKENKHDLVKVYMKVASWLINSFKAKEEDAVKTYLEFFRKASLTPEMISIFKLDKVLAKIEKSKNFGEPLKVIVRQISASLSVDKPKSSNGSLNTSASSTTVKPNTFKGFSSLSKAAVAPANKAKKPTVFVRDNTTGASNAENTKNSSSSASSSTSPPPTASSKTITQPTKKASGGWSLSDYITKSKSTAESANEPRSSSQPPEEKEKDDKVNPDGNTLGLVSILKKPNQLKSKKKEGVRFNDANLVQIKHIVPEWILTGETYNHSEFDLKEGSALKSLNHIQQEDASPPKDEALPTSAPALMELPPPNEYIVTVNDLHTYKLEVYDLKQLENYEEELKINPTSRGGEAAVPGQEVESQLYDDAKAFSDSVLQATPTEPDSVISERADASITKTISAFC</sequence>
<dbReference type="EMBL" id="CP014587">
    <property type="protein sequence ID" value="ANZ78020.1"/>
    <property type="molecule type" value="Genomic_DNA"/>
</dbReference>
<dbReference type="OrthoDB" id="10349868at2759"/>